<accession>A0A1J5TG75</accession>
<proteinExistence type="predicted"/>
<feature type="domain" description="PorZ N-terminal beta-propeller" evidence="2">
    <location>
        <begin position="65"/>
        <end position="219"/>
    </location>
</feature>
<evidence type="ECO:0000256" key="1">
    <source>
        <dbReference type="SAM" id="Phobius"/>
    </source>
</evidence>
<dbReference type="SUPFAM" id="SSF101898">
    <property type="entry name" value="NHL repeat"/>
    <property type="match status" value="1"/>
</dbReference>
<name>A0A1J5TG75_9ZZZZ</name>
<dbReference type="InterPro" id="IPR011110">
    <property type="entry name" value="Reg_prop"/>
</dbReference>
<comment type="caution">
    <text evidence="3">The sequence shown here is derived from an EMBL/GenBank/DDBJ whole genome shotgun (WGS) entry which is preliminary data.</text>
</comment>
<protein>
    <submittedName>
        <fullName evidence="3">Two component regulator propeller</fullName>
    </submittedName>
</protein>
<keyword evidence="1" id="KW-0472">Membrane</keyword>
<dbReference type="InterPro" id="IPR048954">
    <property type="entry name" value="PorZ_N"/>
</dbReference>
<dbReference type="SUPFAM" id="SSF50998">
    <property type="entry name" value="Quinoprotein alcohol dehydrogenase-like"/>
    <property type="match status" value="1"/>
</dbReference>
<dbReference type="Pfam" id="PF21544">
    <property type="entry name" value="PorZ_N_b_propeller"/>
    <property type="match status" value="1"/>
</dbReference>
<organism evidence="3">
    <name type="scientific">mine drainage metagenome</name>
    <dbReference type="NCBI Taxonomy" id="410659"/>
    <lineage>
        <taxon>unclassified sequences</taxon>
        <taxon>metagenomes</taxon>
        <taxon>ecological metagenomes</taxon>
    </lineage>
</organism>
<dbReference type="NCBIfam" id="TIGR04183">
    <property type="entry name" value="Por_Secre_tail"/>
    <property type="match status" value="1"/>
</dbReference>
<dbReference type="Pfam" id="PF07494">
    <property type="entry name" value="Reg_prop"/>
    <property type="match status" value="1"/>
</dbReference>
<dbReference type="InterPro" id="IPR011047">
    <property type="entry name" value="Quinoprotein_ADH-like_sf"/>
</dbReference>
<dbReference type="EMBL" id="MLJW01000016">
    <property type="protein sequence ID" value="OIR12700.1"/>
    <property type="molecule type" value="Genomic_DNA"/>
</dbReference>
<gene>
    <name evidence="3" type="ORF">GALL_57670</name>
</gene>
<dbReference type="InterPro" id="IPR026444">
    <property type="entry name" value="Secre_tail"/>
</dbReference>
<keyword evidence="1" id="KW-1133">Transmembrane helix</keyword>
<reference evidence="3" key="1">
    <citation type="submission" date="2016-10" db="EMBL/GenBank/DDBJ databases">
        <title>Sequence of Gallionella enrichment culture.</title>
        <authorList>
            <person name="Poehlein A."/>
            <person name="Muehling M."/>
            <person name="Daniel R."/>
        </authorList>
    </citation>
    <scope>NUCLEOTIDE SEQUENCE</scope>
</reference>
<sequence>MKKVKGIGQKVKGRESSVICYLLPVIFFLSSVICHLSSFAQPPIGNWREHLNYQNTIEVVKGNKIYCATKTNLFSIDANNEIERYDKITGLSDIGVSCIGWDNSTQQLVIVYNNSNLDVLKGSDVQNISDIKRSNISGNKTIYNIFCSNGFAYLCSGLGIIVADLSKFEIKDTWIIGNNGNQIKVNAITTDGIYFYAATEEGLKRAAINSNNLANFNNWINLSGSNGLSSGAVKNILFANNKIIAQKNDSLFVLNNNVWNLIYADTAWKIINTNASSNNITVCQNNTTGASRVIELDVTGKIIKTISQAGVISFPQNALIDNNTIWVADLYGGLSNFSSTVQQFIPNGPQGIATGDMIFSHDTLFVAAGTVDAAWNYTYNRNGVYSFDNDIWNYKNSFNTAALDSVLDFIALAADPNGSGIWAGSYGGGLVNFNANQIKIYKQNYLQAAIGDATSYRVSGLAFDQNNNLWIANYGAAQNLKVIKNDGTWKSFSIPFSLLENAVSQIVVDDANQLWMVSPKGNGVICYNYGSSVDATNDDQWKYFRTGIGTGNLPSNNVYCLAKDKNSFIWIGTDNGIAIVQCAANIFTQNCDAVLPVIQQGQFAGYLFQNQTVQCIAVDGANRKWVGTTNGVWLVSAEGDKVIYNFTTDNSPLLNNDVRKITIDPKTGEVFFATFAGICSFRSTATEGSETNNVLVFPNPVPPNFNGNIGIRGLVENSLVKIAEMNGRLVYQTRSLGGQAIWNGTNYNGSKALPGVYLVIVRNDDGSEKTVGKIVIVGR</sequence>
<evidence type="ECO:0000259" key="2">
    <source>
        <dbReference type="Pfam" id="PF21544"/>
    </source>
</evidence>
<keyword evidence="1" id="KW-0812">Transmembrane</keyword>
<dbReference type="Gene3D" id="2.130.10.10">
    <property type="entry name" value="YVTN repeat-like/Quinoprotein amine dehydrogenase"/>
    <property type="match status" value="2"/>
</dbReference>
<evidence type="ECO:0000313" key="3">
    <source>
        <dbReference type="EMBL" id="OIR12700.1"/>
    </source>
</evidence>
<dbReference type="InterPro" id="IPR015943">
    <property type="entry name" value="WD40/YVTN_repeat-like_dom_sf"/>
</dbReference>
<feature type="transmembrane region" description="Helical" evidence="1">
    <location>
        <begin position="21"/>
        <end position="40"/>
    </location>
</feature>
<dbReference type="AlphaFoldDB" id="A0A1J5TG75"/>